<evidence type="ECO:0008006" key="4">
    <source>
        <dbReference type="Google" id="ProtNLM"/>
    </source>
</evidence>
<dbReference type="GeneID" id="36550247"/>
<reference evidence="2 3" key="1">
    <citation type="submission" date="2016-12" db="EMBL/GenBank/DDBJ databases">
        <title>The genomes of Aspergillus section Nigri reveals drivers in fungal speciation.</title>
        <authorList>
            <consortium name="DOE Joint Genome Institute"/>
            <person name="Vesth T.C."/>
            <person name="Nybo J."/>
            <person name="Theobald S."/>
            <person name="Brandl J."/>
            <person name="Frisvad J.C."/>
            <person name="Nielsen K.F."/>
            <person name="Lyhne E.K."/>
            <person name="Kogle M.E."/>
            <person name="Kuo A."/>
            <person name="Riley R."/>
            <person name="Clum A."/>
            <person name="Nolan M."/>
            <person name="Lipzen A."/>
            <person name="Salamov A."/>
            <person name="Henrissat B."/>
            <person name="Wiebenga A."/>
            <person name="De Vries R.P."/>
            <person name="Grigoriev I.V."/>
            <person name="Mortensen U.H."/>
            <person name="Andersen M.R."/>
            <person name="Baker S.E."/>
        </authorList>
    </citation>
    <scope>NUCLEOTIDE SEQUENCE [LARGE SCALE GENOMIC DNA]</scope>
    <source>
        <strain evidence="2 3">IBT 23096</strain>
    </source>
</reference>
<evidence type="ECO:0000313" key="3">
    <source>
        <dbReference type="Proteomes" id="UP000234275"/>
    </source>
</evidence>
<name>A0A2I2GDL7_9EURO</name>
<protein>
    <recommendedName>
        <fullName evidence="4">Secreted protein</fullName>
    </recommendedName>
</protein>
<dbReference type="VEuPathDB" id="FungiDB:P170DRAFT_157746"/>
<accession>A0A2I2GDL7</accession>
<organism evidence="2 3">
    <name type="scientific">Aspergillus steynii IBT 23096</name>
    <dbReference type="NCBI Taxonomy" id="1392250"/>
    <lineage>
        <taxon>Eukaryota</taxon>
        <taxon>Fungi</taxon>
        <taxon>Dikarya</taxon>
        <taxon>Ascomycota</taxon>
        <taxon>Pezizomycotina</taxon>
        <taxon>Eurotiomycetes</taxon>
        <taxon>Eurotiomycetidae</taxon>
        <taxon>Eurotiales</taxon>
        <taxon>Aspergillaceae</taxon>
        <taxon>Aspergillus</taxon>
        <taxon>Aspergillus subgen. Circumdati</taxon>
    </lineage>
</organism>
<gene>
    <name evidence="2" type="ORF">P170DRAFT_157746</name>
</gene>
<keyword evidence="3" id="KW-1185">Reference proteome</keyword>
<dbReference type="AlphaFoldDB" id="A0A2I2GDL7"/>
<comment type="caution">
    <text evidence="2">The sequence shown here is derived from an EMBL/GenBank/DDBJ whole genome shotgun (WGS) entry which is preliminary data.</text>
</comment>
<sequence length="69" mass="8412">MRNDFIFFFSFLLYFFPMSLARLLTRCIECTLKYQGLENQNNTRYKDRSVITNKLGEELLTYLYTPRPR</sequence>
<feature type="chain" id="PRO_5014190639" description="Secreted protein" evidence="1">
    <location>
        <begin position="22"/>
        <end position="69"/>
    </location>
</feature>
<dbReference type="Proteomes" id="UP000234275">
    <property type="component" value="Unassembled WGS sequence"/>
</dbReference>
<proteinExistence type="predicted"/>
<feature type="signal peptide" evidence="1">
    <location>
        <begin position="1"/>
        <end position="21"/>
    </location>
</feature>
<dbReference type="RefSeq" id="XP_024706298.1">
    <property type="nucleotide sequence ID" value="XM_024842550.1"/>
</dbReference>
<keyword evidence="1" id="KW-0732">Signal</keyword>
<dbReference type="EMBL" id="MSFO01000003">
    <property type="protein sequence ID" value="PLB50996.1"/>
    <property type="molecule type" value="Genomic_DNA"/>
</dbReference>
<evidence type="ECO:0000313" key="2">
    <source>
        <dbReference type="EMBL" id="PLB50996.1"/>
    </source>
</evidence>
<evidence type="ECO:0000256" key="1">
    <source>
        <dbReference type="SAM" id="SignalP"/>
    </source>
</evidence>